<dbReference type="CDD" id="cd09913">
    <property type="entry name" value="EHD"/>
    <property type="match status" value="1"/>
</dbReference>
<dbReference type="Gene3D" id="3.40.50.300">
    <property type="entry name" value="P-loop containing nucleotide triphosphate hydrolases"/>
    <property type="match status" value="1"/>
</dbReference>
<dbReference type="SUPFAM" id="SSF52540">
    <property type="entry name" value="P-loop containing nucleoside triphosphate hydrolases"/>
    <property type="match status" value="1"/>
</dbReference>
<feature type="compositionally biased region" description="Polar residues" evidence="1">
    <location>
        <begin position="152"/>
        <end position="167"/>
    </location>
</feature>
<feature type="region of interest" description="Disordered" evidence="1">
    <location>
        <begin position="152"/>
        <end position="627"/>
    </location>
</feature>
<name>A0A7R9H1L2_TIMPO</name>
<organism evidence="3">
    <name type="scientific">Timema poppense</name>
    <name type="common">Walking stick</name>
    <dbReference type="NCBI Taxonomy" id="170557"/>
    <lineage>
        <taxon>Eukaryota</taxon>
        <taxon>Metazoa</taxon>
        <taxon>Ecdysozoa</taxon>
        <taxon>Arthropoda</taxon>
        <taxon>Hexapoda</taxon>
        <taxon>Insecta</taxon>
        <taxon>Pterygota</taxon>
        <taxon>Neoptera</taxon>
        <taxon>Polyneoptera</taxon>
        <taxon>Phasmatodea</taxon>
        <taxon>Timematodea</taxon>
        <taxon>Timematoidea</taxon>
        <taxon>Timematidae</taxon>
        <taxon>Timema</taxon>
    </lineage>
</organism>
<feature type="compositionally biased region" description="Low complexity" evidence="1">
    <location>
        <begin position="445"/>
        <end position="460"/>
    </location>
</feature>
<reference evidence="3" key="1">
    <citation type="submission" date="2020-11" db="EMBL/GenBank/DDBJ databases">
        <authorList>
            <person name="Tran Van P."/>
        </authorList>
    </citation>
    <scope>NUCLEOTIDE SEQUENCE</scope>
</reference>
<feature type="domain" description="Dynamin-type G" evidence="2">
    <location>
        <begin position="689"/>
        <end position="928"/>
    </location>
</feature>
<feature type="compositionally biased region" description="Acidic residues" evidence="1">
    <location>
        <begin position="513"/>
        <end position="527"/>
    </location>
</feature>
<feature type="compositionally biased region" description="Acidic residues" evidence="1">
    <location>
        <begin position="208"/>
        <end position="218"/>
    </location>
</feature>
<dbReference type="Gene3D" id="1.10.268.20">
    <property type="match status" value="2"/>
</dbReference>
<feature type="compositionally biased region" description="Acidic residues" evidence="1">
    <location>
        <begin position="378"/>
        <end position="394"/>
    </location>
</feature>
<dbReference type="InterPro" id="IPR031692">
    <property type="entry name" value="EHD_N"/>
</dbReference>
<dbReference type="Pfam" id="PF16880">
    <property type="entry name" value="EHD_N"/>
    <property type="match status" value="1"/>
</dbReference>
<protein>
    <recommendedName>
        <fullName evidence="2">Dynamin-type G domain-containing protein</fullName>
    </recommendedName>
</protein>
<evidence type="ECO:0000313" key="3">
    <source>
        <dbReference type="EMBL" id="CAD7402562.1"/>
    </source>
</evidence>
<dbReference type="EMBL" id="OD001608">
    <property type="protein sequence ID" value="CAD7402562.1"/>
    <property type="molecule type" value="Genomic_DNA"/>
</dbReference>
<dbReference type="PANTHER" id="PTHR43681">
    <property type="entry name" value="TRANSMEMBRANE GTPASE FZO"/>
    <property type="match status" value="1"/>
</dbReference>
<gene>
    <name evidence="3" type="ORF">TPSB3V08_LOCUS3632</name>
</gene>
<evidence type="ECO:0000256" key="1">
    <source>
        <dbReference type="SAM" id="MobiDB-lite"/>
    </source>
</evidence>
<accession>A0A7R9H1L2</accession>
<dbReference type="PANTHER" id="PTHR43681:SF1">
    <property type="entry name" value="SARCALUMENIN"/>
    <property type="match status" value="1"/>
</dbReference>
<feature type="compositionally biased region" description="Basic and acidic residues" evidence="1">
    <location>
        <begin position="488"/>
        <end position="511"/>
    </location>
</feature>
<sequence>MSWSSIHCSIVVNAHKSSLITVRSLDLSVQKQLSEDVTGDNNRQWRLVNGLQDTPGLMGLTCKLPPPTAPPTTSLNNHTHNLNNNIVPGVKAEELSSQQQAPTESECRPYIEKALKQLGTGESPPEVSAEETGSNGDLLAEEVPAPIEITNQEVQSQTEQQSDSSGELTEGEGSQPIDSQEQSIGESEEIEKDAESAESLENVGESAETGDESKDETDENVKASVDEGGDNVNEDNESLEGDDKSTEKDEEIDGESNESVGENNETSVEEELEVKSDEDKNAEEESGVESSESVEADEIVKDDEETTEESIESAEIIEDNAKTEEEPAEVFKQGPELGVESTEAGKESAEDDEEKLEPGGENGEVDEESMEAGGDSTEAVENEEASKENDEESSEVDRESAEDGGESAEAGGENAEAGGESAEAGGESAEAGEESAKAGEESVESAEAGGESAEAGGESAEASRESAEAGGESAEASRESAEAGVENKVAKRENAKTDEESIKASERRAETAGESEENAGENEEIAEESTNATKESAEVDSESFETHAASTEETKETKEGISAESVEDIISQTDAASEQVSAGSESEAASQDTDDQSAESPSQGEQPEITPEEELTQEVEIPENLRPREHISQLLHLDTESAEKELLLAKTVETTLKELKRLYDIAIKPLETLYKYRDLSNRHFGDAEIFSKPLVLFMGPWSGGKSSIINYLLDNEYKQTALRTGAEPSPAYFNILMWGDREEALDGTQLAADWTFSGLQKFGQGLLDRLHGLRLPNKLLEKVNIVEIPGILEIRKQVERLFPFNDACQWFIDRADIIFLVYDPAKLDVGPETEAILDQLKGREYQTRIILNKADQVRPEELMRVQGTLVWNISPLMSSTEPPIMYSVSMWSLPYEQGAPLRLLQAQERAFLRDLREAVEKRVENKIASARRFAVRVRNHAKMVDCYLTTYYNHKSFFGNKKKVSEDIIESPQNYHIYEGLSTLTNISRYDLPDPDVYRDFFRLNKLYDFPLLASTCTYFRGCPINRLDVAIAYDLPELVGKYKKSVSEVLNKAQPKS</sequence>
<feature type="compositionally biased region" description="Acidic residues" evidence="1">
    <location>
        <begin position="186"/>
        <end position="198"/>
    </location>
</feature>
<feature type="compositionally biased region" description="Basic and acidic residues" evidence="1">
    <location>
        <begin position="550"/>
        <end position="561"/>
    </location>
</feature>
<dbReference type="PROSITE" id="PS51718">
    <property type="entry name" value="G_DYNAMIN_2"/>
    <property type="match status" value="1"/>
</dbReference>
<dbReference type="AlphaFoldDB" id="A0A7R9H1L2"/>
<feature type="compositionally biased region" description="Acidic residues" evidence="1">
    <location>
        <begin position="610"/>
        <end position="621"/>
    </location>
</feature>
<proteinExistence type="predicted"/>
<feature type="compositionally biased region" description="Low complexity" evidence="1">
    <location>
        <begin position="257"/>
        <end position="266"/>
    </location>
</feature>
<feature type="compositionally biased region" description="Acidic residues" evidence="1">
    <location>
        <begin position="280"/>
        <end position="318"/>
    </location>
</feature>
<dbReference type="GO" id="GO:0005525">
    <property type="term" value="F:GTP binding"/>
    <property type="evidence" value="ECO:0007669"/>
    <property type="project" value="InterPro"/>
</dbReference>
<evidence type="ECO:0000259" key="2">
    <source>
        <dbReference type="PROSITE" id="PS51718"/>
    </source>
</evidence>
<feature type="compositionally biased region" description="Low complexity" evidence="1">
    <location>
        <begin position="407"/>
        <end position="429"/>
    </location>
</feature>
<dbReference type="InterPro" id="IPR027417">
    <property type="entry name" value="P-loop_NTPase"/>
</dbReference>
<feature type="compositionally biased region" description="Polar residues" evidence="1">
    <location>
        <begin position="570"/>
        <end position="591"/>
    </location>
</feature>
<dbReference type="InterPro" id="IPR030381">
    <property type="entry name" value="G_DYNAMIN_dom"/>
</dbReference>
<feature type="compositionally biased region" description="Acidic residues" evidence="1">
    <location>
        <begin position="227"/>
        <end position="240"/>
    </location>
</feature>
<dbReference type="InterPro" id="IPR051943">
    <property type="entry name" value="TRAFAC_Dynamin-like_GTPase"/>
</dbReference>